<dbReference type="Gene3D" id="3.20.20.70">
    <property type="entry name" value="Aldolase class I"/>
    <property type="match status" value="1"/>
</dbReference>
<dbReference type="GO" id="GO:0004459">
    <property type="term" value="F:L-lactate dehydrogenase (NAD+) activity"/>
    <property type="evidence" value="ECO:0007669"/>
    <property type="project" value="TreeGrafter"/>
</dbReference>
<dbReference type="FunFam" id="3.20.20.70:FF:000029">
    <property type="entry name" value="L-lactate dehydrogenase"/>
    <property type="match status" value="1"/>
</dbReference>
<dbReference type="GO" id="GO:0005886">
    <property type="term" value="C:plasma membrane"/>
    <property type="evidence" value="ECO:0007669"/>
    <property type="project" value="TreeGrafter"/>
</dbReference>
<accession>A0A1H6D641</accession>
<feature type="binding site" evidence="7">
    <location>
        <position position="130"/>
    </location>
    <ligand>
        <name>FMN</name>
        <dbReference type="ChEBI" id="CHEBI:58210"/>
    </ligand>
</feature>
<dbReference type="EMBL" id="FNUY01000017">
    <property type="protein sequence ID" value="SEG80829.1"/>
    <property type="molecule type" value="Genomic_DNA"/>
</dbReference>
<reference evidence="9 10" key="1">
    <citation type="submission" date="2016-10" db="EMBL/GenBank/DDBJ databases">
        <authorList>
            <person name="de Groot N.N."/>
        </authorList>
    </citation>
    <scope>NUCLEOTIDE SEQUENCE [LARGE SCALE GENOMIC DNA]</scope>
    <source>
        <strain evidence="9 10">DSM 26656</strain>
    </source>
</reference>
<evidence type="ECO:0000256" key="1">
    <source>
        <dbReference type="ARBA" id="ARBA00001917"/>
    </source>
</evidence>
<keyword evidence="3 7" id="KW-0288">FMN</keyword>
<evidence type="ECO:0000256" key="5">
    <source>
        <dbReference type="ARBA" id="ARBA00024042"/>
    </source>
</evidence>
<dbReference type="AlphaFoldDB" id="A0A1H6D641"/>
<feature type="domain" description="FMN hydroxy acid dehydrogenase" evidence="8">
    <location>
        <begin position="1"/>
        <end position="384"/>
    </location>
</feature>
<dbReference type="Proteomes" id="UP000236743">
    <property type="component" value="Unassembled WGS sequence"/>
</dbReference>
<comment type="cofactor">
    <cofactor evidence="1">
        <name>FMN</name>
        <dbReference type="ChEBI" id="CHEBI:58210"/>
    </cofactor>
</comment>
<evidence type="ECO:0000256" key="2">
    <source>
        <dbReference type="ARBA" id="ARBA00022630"/>
    </source>
</evidence>
<dbReference type="GO" id="GO:0010181">
    <property type="term" value="F:FMN binding"/>
    <property type="evidence" value="ECO:0007669"/>
    <property type="project" value="InterPro"/>
</dbReference>
<evidence type="ECO:0000256" key="7">
    <source>
        <dbReference type="PIRSR" id="PIRSR000138-2"/>
    </source>
</evidence>
<evidence type="ECO:0000256" key="4">
    <source>
        <dbReference type="ARBA" id="ARBA00023002"/>
    </source>
</evidence>
<dbReference type="InterPro" id="IPR037396">
    <property type="entry name" value="FMN_HAD"/>
</dbReference>
<dbReference type="InterPro" id="IPR013785">
    <property type="entry name" value="Aldolase_TIM"/>
</dbReference>
<evidence type="ECO:0000259" key="8">
    <source>
        <dbReference type="PROSITE" id="PS51349"/>
    </source>
</evidence>
<feature type="binding site" evidence="7">
    <location>
        <begin position="332"/>
        <end position="333"/>
    </location>
    <ligand>
        <name>FMN</name>
        <dbReference type="ChEBI" id="CHEBI:58210"/>
    </ligand>
</feature>
<dbReference type="InterPro" id="IPR012133">
    <property type="entry name" value="Alpha-hydoxy_acid_DH_FMN"/>
</dbReference>
<dbReference type="CDD" id="cd02809">
    <property type="entry name" value="alpha_hydroxyacid_oxid_FMN"/>
    <property type="match status" value="1"/>
</dbReference>
<feature type="binding site" evidence="7">
    <location>
        <position position="278"/>
    </location>
    <ligand>
        <name>glyoxylate</name>
        <dbReference type="ChEBI" id="CHEBI:36655"/>
    </ligand>
</feature>
<keyword evidence="10" id="KW-1185">Reference proteome</keyword>
<evidence type="ECO:0000313" key="9">
    <source>
        <dbReference type="EMBL" id="SEG80829.1"/>
    </source>
</evidence>
<feature type="binding site" evidence="7">
    <location>
        <position position="109"/>
    </location>
    <ligand>
        <name>FMN</name>
        <dbReference type="ChEBI" id="CHEBI:58210"/>
    </ligand>
</feature>
<feature type="binding site" evidence="7">
    <location>
        <begin position="80"/>
        <end position="82"/>
    </location>
    <ligand>
        <name>FMN</name>
        <dbReference type="ChEBI" id="CHEBI:58210"/>
    </ligand>
</feature>
<feature type="binding site" evidence="7">
    <location>
        <position position="167"/>
    </location>
    <ligand>
        <name>glyoxylate</name>
        <dbReference type="ChEBI" id="CHEBI:36655"/>
    </ligand>
</feature>
<feature type="binding site" evidence="7">
    <location>
        <position position="132"/>
    </location>
    <ligand>
        <name>glyoxylate</name>
        <dbReference type="ChEBI" id="CHEBI:36655"/>
    </ligand>
</feature>
<keyword evidence="4" id="KW-0560">Oxidoreductase</keyword>
<feature type="binding site" evidence="7">
    <location>
        <position position="158"/>
    </location>
    <ligand>
        <name>FMN</name>
        <dbReference type="ChEBI" id="CHEBI:58210"/>
    </ligand>
</feature>
<organism evidence="9 10">
    <name type="scientific">Bosea lathyri</name>
    <dbReference type="NCBI Taxonomy" id="1036778"/>
    <lineage>
        <taxon>Bacteria</taxon>
        <taxon>Pseudomonadati</taxon>
        <taxon>Pseudomonadota</taxon>
        <taxon>Alphaproteobacteria</taxon>
        <taxon>Hyphomicrobiales</taxon>
        <taxon>Boseaceae</taxon>
        <taxon>Bosea</taxon>
    </lineage>
</organism>
<evidence type="ECO:0000256" key="6">
    <source>
        <dbReference type="PIRSR" id="PIRSR000138-1"/>
    </source>
</evidence>
<sequence>MPTGRIFTTGQMAALARKRLPRAIFDFVEGGAGSETAVLRNRERFEQIALMPQALRDCSAAHSEITIFSRRYAAPFGIAPMGFANLVCPGTDLALARAAKACNIPYVLSTAATTSIETIAGVAQDNLWFQLYPGADEDIAAALMERALKAGVTTLVVTVDIPVPAKRVRDLTNGLAIPLRPSLRTVLDVGRHPAWLLRAALGERPGMANFVENKGSMSGLAHAEFVSRQLSCPGLDWKRIERIRKAWPHHLVIKGILNPQDALAAERIGADGLVVSNHGGRQLDSAPSSIEVLPAIREACGDRLTLILDSGVRTGDDIARGLASGADFVLLGRPFLFAVAALGLTRGPTEIIDVLRAEFLNTLIHLGCADPSELGSDHLWPRQGANR</sequence>
<dbReference type="Pfam" id="PF01070">
    <property type="entry name" value="FMN_dh"/>
    <property type="match status" value="1"/>
</dbReference>
<dbReference type="PIRSF" id="PIRSF000138">
    <property type="entry name" value="Al-hdrx_acd_dh"/>
    <property type="match status" value="1"/>
</dbReference>
<dbReference type="RefSeq" id="WP_103875432.1">
    <property type="nucleotide sequence ID" value="NZ_FNUY01000017.1"/>
</dbReference>
<dbReference type="InterPro" id="IPR000262">
    <property type="entry name" value="FMN-dep_DH"/>
</dbReference>
<dbReference type="PANTHER" id="PTHR10578:SF107">
    <property type="entry name" value="2-HYDROXYACID OXIDASE 1"/>
    <property type="match status" value="1"/>
</dbReference>
<dbReference type="PROSITE" id="PS00557">
    <property type="entry name" value="FMN_HYDROXY_ACID_DH_1"/>
    <property type="match status" value="1"/>
</dbReference>
<gene>
    <name evidence="9" type="ORF">SAMN04488115_11716</name>
</gene>
<keyword evidence="2 7" id="KW-0285">Flavoprotein</keyword>
<dbReference type="SUPFAM" id="SSF51395">
    <property type="entry name" value="FMN-linked oxidoreductases"/>
    <property type="match status" value="1"/>
</dbReference>
<feature type="binding site" evidence="7">
    <location>
        <begin position="309"/>
        <end position="313"/>
    </location>
    <ligand>
        <name>FMN</name>
        <dbReference type="ChEBI" id="CHEBI:58210"/>
    </ligand>
</feature>
<feature type="binding site" evidence="7">
    <location>
        <position position="281"/>
    </location>
    <ligand>
        <name>glyoxylate</name>
        <dbReference type="ChEBI" id="CHEBI:36655"/>
    </ligand>
</feature>
<proteinExistence type="inferred from homology"/>
<dbReference type="PROSITE" id="PS51349">
    <property type="entry name" value="FMN_HYDROXY_ACID_DH_2"/>
    <property type="match status" value="1"/>
</dbReference>
<feature type="binding site" evidence="7">
    <location>
        <position position="254"/>
    </location>
    <ligand>
        <name>FMN</name>
        <dbReference type="ChEBI" id="CHEBI:58210"/>
    </ligand>
</feature>
<evidence type="ECO:0000256" key="3">
    <source>
        <dbReference type="ARBA" id="ARBA00022643"/>
    </source>
</evidence>
<evidence type="ECO:0000313" key="10">
    <source>
        <dbReference type="Proteomes" id="UP000236743"/>
    </source>
</evidence>
<dbReference type="PANTHER" id="PTHR10578">
    <property type="entry name" value="S -2-HYDROXY-ACID OXIDASE-RELATED"/>
    <property type="match status" value="1"/>
</dbReference>
<name>A0A1H6D641_9HYPH</name>
<feature type="active site" description="Proton acceptor" evidence="6">
    <location>
        <position position="278"/>
    </location>
</feature>
<dbReference type="InterPro" id="IPR008259">
    <property type="entry name" value="FMN_hydac_DH_AS"/>
</dbReference>
<dbReference type="GO" id="GO:0009060">
    <property type="term" value="P:aerobic respiration"/>
    <property type="evidence" value="ECO:0007669"/>
    <property type="project" value="TreeGrafter"/>
</dbReference>
<protein>
    <submittedName>
        <fullName evidence="9">L-lactate dehydrogenase (Cytochrome)</fullName>
    </submittedName>
</protein>
<dbReference type="OrthoDB" id="9770452at2"/>
<comment type="similarity">
    <text evidence="5">Belongs to the FMN-dependent alpha-hydroxy acid dehydrogenase family.</text>
</comment>
<feature type="binding site" evidence="7">
    <location>
        <position position="276"/>
    </location>
    <ligand>
        <name>FMN</name>
        <dbReference type="ChEBI" id="CHEBI:58210"/>
    </ligand>
</feature>